<dbReference type="STRING" id="663278.Ethha_0106"/>
<sequence length="351" mass="38687">MYVKLFDRSHIQLDELYQFSPPKYGWTLNDIDTLTLDIALADPKCTPANTRLGNHIEYAADDGTTIWGGYIAGHSFNDAKLTLNCVDYNALLKYRRLRAKQYGTMDYGSLVRQMIADCQAARSDDPIGLTGYDIAPGAIQTTREVKATDMLLAKIKDFCADANYDYWVDAARVFHFALRRGADKPQYVLEYGGEADNITAAPTLARDILNLANDVYAESTVTDDSNNSTTITSEQQDASSQSTYGLYEGTFSPNDGVTDQSTLDTQTQAALALDSAPADSITLTCTDGTLCPFDDLAIGDRVTLHLAPYFDYTASVRVLRMVQDDDKQTREITVGSVVYKPQGPQRRAYAG</sequence>
<dbReference type="EMBL" id="CP002400">
    <property type="protein sequence ID" value="ADU26068.1"/>
    <property type="molecule type" value="Genomic_DNA"/>
</dbReference>
<feature type="compositionally biased region" description="Low complexity" evidence="1">
    <location>
        <begin position="221"/>
        <end position="233"/>
    </location>
</feature>
<gene>
    <name evidence="2" type="ordered locus">Ethha_0106</name>
    <name evidence="3" type="ordered locus">Ethha_0483</name>
</gene>
<dbReference type="KEGG" id="eha:Ethha_0483"/>
<dbReference type="eggNOG" id="ENOG5033RY6">
    <property type="taxonomic scope" value="Bacteria"/>
</dbReference>
<dbReference type="EMBL" id="CP002400">
    <property type="protein sequence ID" value="ADU25696.1"/>
    <property type="molecule type" value="Genomic_DNA"/>
</dbReference>
<reference evidence="2" key="2">
    <citation type="submission" date="2010-12" db="EMBL/GenBank/DDBJ databases">
        <authorList>
            <consortium name="US DOE Joint Genome Institute"/>
            <person name="Lucas S."/>
            <person name="Copeland A."/>
            <person name="Lapidus A."/>
            <person name="Cheng J.-F."/>
            <person name="Bruce D."/>
            <person name="Goodwin L."/>
            <person name="Pitluck S."/>
            <person name="Chertkov O."/>
            <person name="Misra M."/>
            <person name="Detter J.C."/>
            <person name="Han C."/>
            <person name="Tapia R."/>
            <person name="Land M."/>
            <person name="Hauser L."/>
            <person name="Jeffries C."/>
            <person name="Kyrpides N."/>
            <person name="Ivanova N."/>
            <person name="Mikhailova N."/>
            <person name="Wang A."/>
            <person name="Mouttaki H."/>
            <person name="He Z."/>
            <person name="Zhou J."/>
            <person name="Hemme C.L."/>
            <person name="Woyke T."/>
        </authorList>
    </citation>
    <scope>NUCLEOTIDE SEQUENCE</scope>
    <source>
        <strain evidence="2">YUAN-3</strain>
    </source>
</reference>
<name>E6U617_ETHHY</name>
<dbReference type="RefSeq" id="WP_013484077.1">
    <property type="nucleotide sequence ID" value="NC_014828.1"/>
</dbReference>
<evidence type="ECO:0000256" key="1">
    <source>
        <dbReference type="SAM" id="MobiDB-lite"/>
    </source>
</evidence>
<evidence type="ECO:0000313" key="2">
    <source>
        <dbReference type="EMBL" id="ADU25696.1"/>
    </source>
</evidence>
<proteinExistence type="predicted"/>
<dbReference type="KEGG" id="eha:Ethha_0106"/>
<dbReference type="AlphaFoldDB" id="E6U617"/>
<dbReference type="HOGENOM" id="CLU_069086_0_0_9"/>
<keyword evidence="4" id="KW-1185">Reference proteome</keyword>
<accession>E6U617</accession>
<feature type="region of interest" description="Disordered" evidence="1">
    <location>
        <begin position="221"/>
        <end position="240"/>
    </location>
</feature>
<evidence type="ECO:0000313" key="4">
    <source>
        <dbReference type="Proteomes" id="UP000001551"/>
    </source>
</evidence>
<reference evidence="2 4" key="1">
    <citation type="submission" date="2010-12" db="EMBL/GenBank/DDBJ databases">
        <title>Complete sequence of Ethanoligenens harbinense YUAN-3.</title>
        <authorList>
            <person name="Lucas S."/>
            <person name="Copeland A."/>
            <person name="Lapidus A."/>
            <person name="Cheng J.-F."/>
            <person name="Bruce D."/>
            <person name="Goodwin L."/>
            <person name="Pitluck S."/>
            <person name="Chertkov O."/>
            <person name="Misra M."/>
            <person name="Detter J.C."/>
            <person name="Han C."/>
            <person name="Tapia R."/>
            <person name="Land M."/>
            <person name="Hauser L."/>
            <person name="Jeffries C."/>
            <person name="Kyrpides N."/>
            <person name="Ivanova N."/>
            <person name="Mikhailova N."/>
            <person name="Wang A."/>
            <person name="Mouttaki H."/>
            <person name="He Z."/>
            <person name="Zhou J."/>
            <person name="Hemme C.L."/>
            <person name="Woyke T."/>
        </authorList>
    </citation>
    <scope>NUCLEOTIDE SEQUENCE [LARGE SCALE GENOMIC DNA]</scope>
    <source>
        <strain evidence="4">DSM 18485 / JCM 12961 / CGMCC 1.5033 / YUAN-3</strain>
        <strain evidence="2">YUAN-3</strain>
    </source>
</reference>
<organism evidence="2 4">
    <name type="scientific">Ethanoligenens harbinense (strain DSM 18485 / JCM 12961 / CGMCC 1.5033 / YUAN-3)</name>
    <dbReference type="NCBI Taxonomy" id="663278"/>
    <lineage>
        <taxon>Bacteria</taxon>
        <taxon>Bacillati</taxon>
        <taxon>Bacillota</taxon>
        <taxon>Clostridia</taxon>
        <taxon>Eubacteriales</taxon>
        <taxon>Oscillospiraceae</taxon>
        <taxon>Ethanoligenens</taxon>
    </lineage>
</organism>
<dbReference type="Proteomes" id="UP000001551">
    <property type="component" value="Chromosome"/>
</dbReference>
<protein>
    <submittedName>
        <fullName evidence="2">Uncharacterized protein</fullName>
    </submittedName>
</protein>
<evidence type="ECO:0000313" key="3">
    <source>
        <dbReference type="EMBL" id="ADU26068.1"/>
    </source>
</evidence>